<sequence>MKKLQVKDLMVTGAFAALYFVCVGLGTLLSLVFDRSGNMMYAPAGAALLAGPVYMLLVAKVGKFGSISLVGAVMACFFFLSGYMTAAFLPSLTFGFLAEMVAKSGHYKQKWTNLFSYIIFSFGNLGPIILMWFMRDAYEANLLARGKSAEYIARVMLDFTPENVLWLSTTIILTALISGLFGQYMLQRYFKQSGYLS</sequence>
<reference evidence="2 3" key="1">
    <citation type="journal article" date="2014" name="Genome Announc.">
        <title>Whole-Genome Sequence of Streptococcus suis Serotype 4 Reference Strain 6407.</title>
        <authorList>
            <person name="Wang K."/>
            <person name="Chen J."/>
            <person name="Yao H."/>
            <person name="Lu C."/>
        </authorList>
    </citation>
    <scope>NUCLEOTIDE SEQUENCE [LARGE SCALE GENOMIC DNA]</scope>
    <source>
        <strain evidence="2">6407</strain>
    </source>
</reference>
<dbReference type="PATRIC" id="fig|1214179.4.peg.265"/>
<dbReference type="Pfam" id="PF09605">
    <property type="entry name" value="Trep_Strep"/>
    <property type="match status" value="1"/>
</dbReference>
<evidence type="ECO:0000313" key="2">
    <source>
        <dbReference type="EMBL" id="AIG42800.1"/>
    </source>
</evidence>
<dbReference type="HOGENOM" id="CLU_093450_3_0_9"/>
<protein>
    <submittedName>
        <fullName evidence="2">Membrane protein</fullName>
    </submittedName>
</protein>
<feature type="transmembrane region" description="Helical" evidence="1">
    <location>
        <begin position="86"/>
        <end position="102"/>
    </location>
</feature>
<keyword evidence="1" id="KW-0812">Transmembrane</keyword>
<organism evidence="2 3">
    <name type="scientific">Streptococcus suis 6407</name>
    <dbReference type="NCBI Taxonomy" id="1214179"/>
    <lineage>
        <taxon>Bacteria</taxon>
        <taxon>Bacillati</taxon>
        <taxon>Bacillota</taxon>
        <taxon>Bacilli</taxon>
        <taxon>Lactobacillales</taxon>
        <taxon>Streptococcaceae</taxon>
        <taxon>Streptococcus</taxon>
    </lineage>
</organism>
<dbReference type="InterPro" id="IPR011733">
    <property type="entry name" value="CHP02185_IM"/>
</dbReference>
<feature type="transmembrane region" description="Helical" evidence="1">
    <location>
        <begin position="39"/>
        <end position="57"/>
    </location>
</feature>
<evidence type="ECO:0000256" key="1">
    <source>
        <dbReference type="SAM" id="Phobius"/>
    </source>
</evidence>
<dbReference type="EMBL" id="CP008921">
    <property type="protein sequence ID" value="AIG42800.1"/>
    <property type="molecule type" value="Genomic_DNA"/>
</dbReference>
<dbReference type="AlphaFoldDB" id="A0A075SP77"/>
<evidence type="ECO:0000313" key="3">
    <source>
        <dbReference type="Proteomes" id="UP000028185"/>
    </source>
</evidence>
<feature type="transmembrane region" description="Helical" evidence="1">
    <location>
        <begin position="114"/>
        <end position="134"/>
    </location>
</feature>
<gene>
    <name evidence="2" type="ORF">ID09_01465</name>
</gene>
<accession>A0A075SP77</accession>
<dbReference type="NCBIfam" id="TIGR02185">
    <property type="entry name" value="Trep_Strep"/>
    <property type="match status" value="1"/>
</dbReference>
<dbReference type="Proteomes" id="UP000028185">
    <property type="component" value="Chromosome"/>
</dbReference>
<keyword evidence="1" id="KW-1133">Transmembrane helix</keyword>
<feature type="transmembrane region" description="Helical" evidence="1">
    <location>
        <begin position="164"/>
        <end position="186"/>
    </location>
</feature>
<dbReference type="RefSeq" id="WP_011921864.1">
    <property type="nucleotide sequence ID" value="NZ_ALLE01000024.1"/>
</dbReference>
<name>A0A075SP77_STRSU</name>
<keyword evidence="1" id="KW-0472">Membrane</keyword>
<proteinExistence type="predicted"/>
<dbReference type="GeneID" id="8154492"/>
<feature type="transmembrane region" description="Helical" evidence="1">
    <location>
        <begin position="12"/>
        <end position="33"/>
    </location>
</feature>